<dbReference type="InterPro" id="IPR057533">
    <property type="entry name" value="PSI_Plexin-B"/>
</dbReference>
<evidence type="ECO:0000256" key="7">
    <source>
        <dbReference type="ARBA" id="ARBA00022737"/>
    </source>
</evidence>
<dbReference type="PANTHER" id="PTHR22625:SF36">
    <property type="entry name" value="PLEXIN-B1"/>
    <property type="match status" value="1"/>
</dbReference>
<name>A0AA40HK68_CNENI</name>
<dbReference type="Pfam" id="PF17960">
    <property type="entry name" value="TIG_plexin"/>
    <property type="match status" value="1"/>
</dbReference>
<dbReference type="FunFam" id="2.60.40.10:FF:000705">
    <property type="entry name" value="Plexin B1"/>
    <property type="match status" value="1"/>
</dbReference>
<dbReference type="InterPro" id="IPR014756">
    <property type="entry name" value="Ig_E-set"/>
</dbReference>
<dbReference type="InterPro" id="IPR041019">
    <property type="entry name" value="TIG1_plexin"/>
</dbReference>
<dbReference type="EMBL" id="JAULJE010000018">
    <property type="protein sequence ID" value="KAK1332724.1"/>
    <property type="molecule type" value="Genomic_DNA"/>
</dbReference>
<dbReference type="GO" id="GO:0008360">
    <property type="term" value="P:regulation of cell shape"/>
    <property type="evidence" value="ECO:0007669"/>
    <property type="project" value="TreeGrafter"/>
</dbReference>
<comment type="caution">
    <text evidence="16">Lacks conserved residue(s) required for the propagation of feature annotation.</text>
</comment>
<dbReference type="Pfam" id="PF01403">
    <property type="entry name" value="Sema"/>
    <property type="match status" value="1"/>
</dbReference>
<comment type="function">
    <text evidence="14">Receptor for SEMA4D. Plays a role in GABAergic synapse development. Mediates SEMA4A- and SEMA4D-dependent inhibitory synapse development. Plays a role in RHOA activation and subsequent changes of the actin cytoskeleton. Plays a role in axon guidance, invasive growth and cell migration.</text>
</comment>
<dbReference type="GO" id="GO:0007162">
    <property type="term" value="P:negative regulation of cell adhesion"/>
    <property type="evidence" value="ECO:0007669"/>
    <property type="project" value="TreeGrafter"/>
</dbReference>
<dbReference type="Gene3D" id="3.10.20.90">
    <property type="entry name" value="Phosphatidylinositol 3-kinase Catalytic Subunit, Chain A, domain 1"/>
    <property type="match status" value="1"/>
</dbReference>
<dbReference type="FunFam" id="2.60.40.10:FF:000203">
    <property type="entry name" value="Plexin B2"/>
    <property type="match status" value="1"/>
</dbReference>
<dbReference type="InterPro" id="IPR016201">
    <property type="entry name" value="PSI"/>
</dbReference>
<dbReference type="Gene3D" id="2.130.10.10">
    <property type="entry name" value="YVTN repeat-like/Quinoprotein amine dehydrogenase"/>
    <property type="match status" value="1"/>
</dbReference>
<evidence type="ECO:0000256" key="2">
    <source>
        <dbReference type="ARBA" id="ARBA00010297"/>
    </source>
</evidence>
<dbReference type="PROSITE" id="PS51004">
    <property type="entry name" value="SEMA"/>
    <property type="match status" value="1"/>
</dbReference>
<feature type="region of interest" description="Disordered" evidence="17">
    <location>
        <begin position="703"/>
        <end position="916"/>
    </location>
</feature>
<keyword evidence="10" id="KW-0472">Membrane</keyword>
<dbReference type="FunFam" id="1.10.506.10:FF:000010">
    <property type="entry name" value="Plexin B1"/>
    <property type="match status" value="1"/>
</dbReference>
<reference evidence="20" key="1">
    <citation type="submission" date="2023-06" db="EMBL/GenBank/DDBJ databases">
        <title>Reference genome for the Northern bat (Eptesicus nilssonii), a most northern bat species.</title>
        <authorList>
            <person name="Laine V.N."/>
            <person name="Pulliainen A.T."/>
            <person name="Lilley T.M."/>
        </authorList>
    </citation>
    <scope>NUCLEOTIDE SEQUENCE</scope>
    <source>
        <strain evidence="20">BLF_Eptnil</strain>
        <tissue evidence="20">Kidney</tissue>
    </source>
</reference>
<evidence type="ECO:0000256" key="12">
    <source>
        <dbReference type="ARBA" id="ARBA00023170"/>
    </source>
</evidence>
<keyword evidence="13" id="KW-0325">Glycoprotein</keyword>
<feature type="region of interest" description="Disordered" evidence="17">
    <location>
        <begin position="2028"/>
        <end position="2051"/>
    </location>
</feature>
<keyword evidence="6 18" id="KW-0732">Signal</keyword>
<dbReference type="Proteomes" id="UP001177744">
    <property type="component" value="Unassembled WGS sequence"/>
</dbReference>
<dbReference type="CDD" id="cd01179">
    <property type="entry name" value="IPT_plexin_repeat2"/>
    <property type="match status" value="1"/>
</dbReference>
<comment type="caution">
    <text evidence="20">The sequence shown here is derived from an EMBL/GenBank/DDBJ whole genome shotgun (WGS) entry which is preliminary data.</text>
</comment>
<dbReference type="Pfam" id="PF24317">
    <property type="entry name" value="PSI_Plexin-B"/>
    <property type="match status" value="1"/>
</dbReference>
<evidence type="ECO:0000256" key="5">
    <source>
        <dbReference type="ARBA" id="ARBA00022692"/>
    </source>
</evidence>
<evidence type="ECO:0000256" key="4">
    <source>
        <dbReference type="ARBA" id="ARBA00022553"/>
    </source>
</evidence>
<keyword evidence="8" id="KW-1133">Transmembrane helix</keyword>
<evidence type="ECO:0000256" key="6">
    <source>
        <dbReference type="ARBA" id="ARBA00022729"/>
    </source>
</evidence>
<dbReference type="InterPro" id="IPR041362">
    <property type="entry name" value="TIG2_plexin"/>
</dbReference>
<evidence type="ECO:0000256" key="14">
    <source>
        <dbReference type="ARBA" id="ARBA00057668"/>
    </source>
</evidence>
<dbReference type="Gene3D" id="2.60.40.10">
    <property type="entry name" value="Immunoglobulins"/>
    <property type="match status" value="3"/>
</dbReference>
<evidence type="ECO:0000256" key="13">
    <source>
        <dbReference type="ARBA" id="ARBA00023180"/>
    </source>
</evidence>
<dbReference type="Pfam" id="PF08337">
    <property type="entry name" value="Plexin_cytopl"/>
    <property type="match status" value="1"/>
</dbReference>
<evidence type="ECO:0000313" key="21">
    <source>
        <dbReference type="Proteomes" id="UP001177744"/>
    </source>
</evidence>
<dbReference type="GO" id="GO:0050772">
    <property type="term" value="P:positive regulation of axonogenesis"/>
    <property type="evidence" value="ECO:0007669"/>
    <property type="project" value="TreeGrafter"/>
</dbReference>
<dbReference type="Pfam" id="PF20170">
    <property type="entry name" value="Plexin_RBD"/>
    <property type="match status" value="1"/>
</dbReference>
<feature type="chain" id="PRO_5041335813" description="Plexin-B1" evidence="18">
    <location>
        <begin position="20"/>
        <end position="2279"/>
    </location>
</feature>
<feature type="compositionally biased region" description="Low complexity" evidence="17">
    <location>
        <begin position="818"/>
        <end position="834"/>
    </location>
</feature>
<keyword evidence="7" id="KW-0677">Repeat</keyword>
<dbReference type="Pfam" id="PF24479">
    <property type="entry name" value="PSI_PlexinA-B"/>
    <property type="match status" value="1"/>
</dbReference>
<dbReference type="FunFam" id="3.10.20.90:FF:000123">
    <property type="entry name" value="plexin-B1 isoform X1"/>
    <property type="match status" value="1"/>
</dbReference>
<evidence type="ECO:0000256" key="10">
    <source>
        <dbReference type="ARBA" id="ARBA00023136"/>
    </source>
</evidence>
<feature type="compositionally biased region" description="Basic and acidic residues" evidence="17">
    <location>
        <begin position="878"/>
        <end position="888"/>
    </location>
</feature>
<dbReference type="Pfam" id="PF01833">
    <property type="entry name" value="TIG"/>
    <property type="match status" value="2"/>
</dbReference>
<evidence type="ECO:0000256" key="3">
    <source>
        <dbReference type="ARBA" id="ARBA00022475"/>
    </source>
</evidence>
<dbReference type="InterPro" id="IPR013783">
    <property type="entry name" value="Ig-like_fold"/>
</dbReference>
<feature type="compositionally biased region" description="Pro residues" evidence="17">
    <location>
        <begin position="712"/>
        <end position="730"/>
    </location>
</feature>
<dbReference type="GO" id="GO:0002116">
    <property type="term" value="C:semaphorin receptor complex"/>
    <property type="evidence" value="ECO:0007669"/>
    <property type="project" value="UniProtKB-ARBA"/>
</dbReference>
<dbReference type="InterPro" id="IPR036352">
    <property type="entry name" value="Semap_dom_sf"/>
</dbReference>
<dbReference type="Gene3D" id="1.10.506.10">
    <property type="entry name" value="GTPase Activation - p120gap, domain 1"/>
    <property type="match status" value="2"/>
</dbReference>
<keyword evidence="11" id="KW-1015">Disulfide bond</keyword>
<dbReference type="SUPFAM" id="SSF101912">
    <property type="entry name" value="Sema domain"/>
    <property type="match status" value="1"/>
</dbReference>
<feature type="domain" description="Sema" evidence="19">
    <location>
        <begin position="9"/>
        <end position="479"/>
    </location>
</feature>
<evidence type="ECO:0000259" key="19">
    <source>
        <dbReference type="PROSITE" id="PS51004"/>
    </source>
</evidence>
<dbReference type="InterPro" id="IPR046800">
    <property type="entry name" value="Plexin_RBD"/>
</dbReference>
<dbReference type="InterPro" id="IPR031148">
    <property type="entry name" value="Plexin"/>
</dbReference>
<dbReference type="Pfam" id="PF18020">
    <property type="entry name" value="TIG_2"/>
    <property type="match status" value="1"/>
</dbReference>
<dbReference type="GO" id="GO:0030334">
    <property type="term" value="P:regulation of cell migration"/>
    <property type="evidence" value="ECO:0007669"/>
    <property type="project" value="TreeGrafter"/>
</dbReference>
<dbReference type="InterPro" id="IPR008936">
    <property type="entry name" value="Rho_GTPase_activation_prot"/>
</dbReference>
<evidence type="ECO:0000256" key="18">
    <source>
        <dbReference type="SAM" id="SignalP"/>
    </source>
</evidence>
<keyword evidence="12" id="KW-0675">Receptor</keyword>
<dbReference type="GO" id="GO:0005886">
    <property type="term" value="C:plasma membrane"/>
    <property type="evidence" value="ECO:0007669"/>
    <property type="project" value="UniProtKB-SubCell"/>
</dbReference>
<evidence type="ECO:0000256" key="8">
    <source>
        <dbReference type="ARBA" id="ARBA00022989"/>
    </source>
</evidence>
<keyword evidence="9" id="KW-0175">Coiled coil</keyword>
<feature type="region of interest" description="Disordered" evidence="17">
    <location>
        <begin position="1503"/>
        <end position="1524"/>
    </location>
</feature>
<dbReference type="SUPFAM" id="SSF81296">
    <property type="entry name" value="E set domains"/>
    <property type="match status" value="3"/>
</dbReference>
<protein>
    <recommendedName>
        <fullName evidence="15">Plexin-B1</fullName>
    </recommendedName>
</protein>
<dbReference type="SMART" id="SM00429">
    <property type="entry name" value="IPT"/>
    <property type="match status" value="3"/>
</dbReference>
<accession>A0AA40HK68</accession>
<feature type="signal peptide" evidence="18">
    <location>
        <begin position="1"/>
        <end position="19"/>
    </location>
</feature>
<dbReference type="CDD" id="cd12793">
    <property type="entry name" value="RasGAP_plexin_B1"/>
    <property type="match status" value="1"/>
</dbReference>
<evidence type="ECO:0000256" key="16">
    <source>
        <dbReference type="PROSITE-ProRule" id="PRU00352"/>
    </source>
</evidence>
<evidence type="ECO:0000256" key="17">
    <source>
        <dbReference type="SAM" id="MobiDB-lite"/>
    </source>
</evidence>
<dbReference type="InterPro" id="IPR015943">
    <property type="entry name" value="WD40/YVTN_repeat-like_dom_sf"/>
</dbReference>
<dbReference type="FunFam" id="2.130.10.10:FF:000126">
    <property type="entry name" value="Plexin B1"/>
    <property type="match status" value="1"/>
</dbReference>
<dbReference type="SUPFAM" id="SSF48350">
    <property type="entry name" value="GTPase activation domain, GAP"/>
    <property type="match status" value="1"/>
</dbReference>
<evidence type="ECO:0000256" key="11">
    <source>
        <dbReference type="ARBA" id="ARBA00023157"/>
    </source>
</evidence>
<dbReference type="CDD" id="cd01180">
    <property type="entry name" value="IPT_plexin_repeat1"/>
    <property type="match status" value="1"/>
</dbReference>
<keyword evidence="5" id="KW-0812">Transmembrane</keyword>
<gene>
    <name evidence="20" type="ORF">QTO34_007407</name>
</gene>
<dbReference type="SMART" id="SM00423">
    <property type="entry name" value="PSI"/>
    <property type="match status" value="2"/>
</dbReference>
<dbReference type="GO" id="GO:0017154">
    <property type="term" value="F:semaphorin receptor activity"/>
    <property type="evidence" value="ECO:0007669"/>
    <property type="project" value="InterPro"/>
</dbReference>
<proteinExistence type="inferred from homology"/>
<keyword evidence="4" id="KW-0597">Phosphoprotein</keyword>
<evidence type="ECO:0000313" key="20">
    <source>
        <dbReference type="EMBL" id="KAK1332724.1"/>
    </source>
</evidence>
<dbReference type="InterPro" id="IPR001627">
    <property type="entry name" value="Semap_dom"/>
</dbReference>
<feature type="compositionally biased region" description="Low complexity" evidence="17">
    <location>
        <begin position="859"/>
        <end position="874"/>
    </location>
</feature>
<keyword evidence="3" id="KW-1003">Cell membrane</keyword>
<evidence type="ECO:0000256" key="15">
    <source>
        <dbReference type="ARBA" id="ARBA00070678"/>
    </source>
</evidence>
<sequence length="2279" mass="243228">MPALGPALLQALWAGWVLALQPLPPEAFAPNGTHLQHLARDPASGTIYLGATNFLFQLSPGLQLEATVPTGPVLDSRDCLPPVVPEECPQAQPTDNPNQLLLVSPGALVVCGSVHQGVCEQRGLGQLSRLLLRPERPGDTQYVAANDPEVSTVGLVAQGSAGEPLLFVGRGYTSRGVGGGIPPITTRALRPPDPQAAFSYEETAKLAVGRLSEYSHHFVSAFERGASAYFLFLRRDLQAQSRAFRAYVSRVCLRDQHYYSYVELPLACGAGRYGLVQAAAVAASREGARGQVLFAAFSSAAPPTVGRPPMAAAGASGGSALCAFALDEVDRLANLTRDACYTREGRAEDGAEVAYIEYDVNSDCAQLPVDTLDAYPCGSDHTPSPMASRVPLGATPVLEWPGVQLTAVAVTVEDGHTIAFLGDSQGQLHRVFLGPGGDGHPYSTQSIQPGSAVSRDLTFDGAFEHLYVMTQSTVSGRRALAAGRALASRVGTAGLTPLCRPSFSGSRWPPVLSTWTAPLASLTGPALRVVCAPGQVQPPCRMRAGPGPSAMAVELRAGAGLPAGGRREPCQHQPRGAEGGEREPVFLSVPDLPALWPGESYSCHFGEYQSPALPTPSGVRCPSPDPSGAPALPRGADHVSVSVELRLGAVVIAKAALSFYDCVAITDLHPSAPCQACVRSRWGCSWCVWQHLCTHRASCHSGPVVASQQSPPLSPAPPAKDAPSPSPSPSAAPTAAVTPAPDTLPVEPGAPSSAAASETPPGTRPSPLSTRGPWAGPSPTPASAATGSPLHEGPLPPSPLDGPGTTAPALTDEPTATPADLAASHPSPSDAAAPPAAPTGPGPGAFPSAVSPDQPPSAAPATTFPGATGATKPALDWLTREGGVRPEADEWTGGDTPAFSTSTLLSGDGDSAEHEGPPAPLLLLSSLDYQFDGPGLWELVRPGPGGGLGTGQVPAPRAVLHRPGPGAGLRGGEDRRWALHACLARLPQEEGSRGASSCPCVDSVQGSTLLPVHVERQVRLLGRNLRLLQDGPGDSECVMELEGREVAVAAQVECEPPPDTRCRVTCQQHQLSYEALQPELRVGLFLRRAGHLRVDSANGLHLLLYDCSVGHGDCSLCQTAAPQYGCVWCQGERPRCVAREACGAAEAVATQCPAPLIHSVEPLTGPVDGGTRVTIRGSNLGQRVRDVQDTVRVAGVPCAVDAQEYAVSSSLVCVTAASGAEVTGAVTVEVPGRGQGVSEHDFAYQDPKVHSLFPSRGPRAGGTRLTLRGTKLLTGRPEDLRVVVGDQPCHLLQGRQAEQLRCETSPHPAPAALPVAVWFGATERRLPHGGFEYTPDPNVTSAGPARSFLSGGREIRVRGQNLDVVQTPRIRVTLAPRVLPPGGGLGRRRRVVPETPCPPGAPCGGIHVEEPCRVNSSQLVTCRAPALPGPPRDPWVRVEFILDNLVFDFATLSPTPFSYEADPTLRPLNPEDPTVPFRHKPGSVLSVEVPLLLAVAVAVAPRGRTAWPDPSSPPGGSSEWQLSDRLPGENLDLAMSKEEVVAMIGAGACVVKTLTRHHLYCEPPAEQPPALGAAPDALPEFVVGGQPWAGGPRARGGSLAHGASPQVQMGNLRFSLGPVQYVGESPAAFPLAAQVGLGVGTSLLALGVSVIVLMYRRKSKQALRDYRKVQIQLESLESSVRDRCKKEFTDLMTEMTDLTSDLLGSGIPFLDYKVYAERIFFPGHQESPLRRDLGVPESRRPTVEQGLGQLSNLLNSKLFLTKFIHTLESQRTFSARDRAYVASLLTVALHGKLEYFTDILRTLLSDLVAQYVAKNPKLMLRRTETVVEKLLTNWMSICLYTFVRDAVGEPLYMLFRGIKHQVDKGPVDSVTGKAKYTLNDNRLLREDVEYRPLTLNALLAAGPGAGEAQGVPVKVLDCDTVSQAKEKMLDQLCKGLPLAQRPDSRTLDVEWRSGVAGHLILSDEDVTSEVQGLWRRLNTLQHYKVPDGATVALVPCLTKHALRENQDYVPGERTPMLEDVDEGGIRPWHLVKPSEEPEPPRRRRGSLRGGERERAKAIPEIYLTRLLSMKGTLQKFVDDLFQVILSASRPAPLAVKYFFDLLDEQAAQHGISDQDTVHIWKTNSLPLRFWINIIKNPQFVFDVQTSDNMDAVLLVIAQTFMDACTLADHKLGRDSPINKLLYARDIPRYKQMVERYYADIRQTVPASDQEMNSLLAELSRNCSGDLGARVALHELYKYINKYYDQIITALEEDSTAQKMQLGYRLQQVAAAVENKVTDL</sequence>
<dbReference type="SMART" id="SM00630">
    <property type="entry name" value="Sema"/>
    <property type="match status" value="1"/>
</dbReference>
<dbReference type="PANTHER" id="PTHR22625">
    <property type="entry name" value="PLEXIN"/>
    <property type="match status" value="1"/>
</dbReference>
<dbReference type="InterPro" id="IPR002909">
    <property type="entry name" value="IPT_dom"/>
</dbReference>
<evidence type="ECO:0000256" key="1">
    <source>
        <dbReference type="ARBA" id="ARBA00004251"/>
    </source>
</evidence>
<keyword evidence="21" id="KW-1185">Reference proteome</keyword>
<dbReference type="FunFam" id="1.10.506.10:FF:000012">
    <property type="entry name" value="Plexin B1"/>
    <property type="match status" value="1"/>
</dbReference>
<organism evidence="20 21">
    <name type="scientific">Cnephaeus nilssonii</name>
    <name type="common">Northern bat</name>
    <name type="synonym">Eptesicus nilssonii</name>
    <dbReference type="NCBI Taxonomy" id="3371016"/>
    <lineage>
        <taxon>Eukaryota</taxon>
        <taxon>Metazoa</taxon>
        <taxon>Chordata</taxon>
        <taxon>Craniata</taxon>
        <taxon>Vertebrata</taxon>
        <taxon>Euteleostomi</taxon>
        <taxon>Mammalia</taxon>
        <taxon>Eutheria</taxon>
        <taxon>Laurasiatheria</taxon>
        <taxon>Chiroptera</taxon>
        <taxon>Yangochiroptera</taxon>
        <taxon>Vespertilionidae</taxon>
        <taxon>Cnephaeus</taxon>
    </lineage>
</organism>
<feature type="compositionally biased region" description="Low complexity" evidence="17">
    <location>
        <begin position="731"/>
        <end position="761"/>
    </location>
</feature>
<comment type="subcellular location">
    <subcellularLocation>
        <location evidence="1">Cell membrane</location>
        <topology evidence="1">Single-pass type I membrane protein</topology>
    </subcellularLocation>
</comment>
<dbReference type="InterPro" id="IPR013548">
    <property type="entry name" value="Plexin_cytoplasmic_RasGAP_dom"/>
</dbReference>
<feature type="compositionally biased region" description="Low complexity" evidence="17">
    <location>
        <begin position="775"/>
        <end position="789"/>
    </location>
</feature>
<evidence type="ECO:0000256" key="9">
    <source>
        <dbReference type="ARBA" id="ARBA00023054"/>
    </source>
</evidence>
<feature type="region of interest" description="Disordered" evidence="17">
    <location>
        <begin position="562"/>
        <end position="583"/>
    </location>
</feature>
<comment type="similarity">
    <text evidence="2">Belongs to the plexin family.</text>
</comment>